<evidence type="ECO:0000313" key="2">
    <source>
        <dbReference type="EMBL" id="KAK1117856.1"/>
    </source>
</evidence>
<organism evidence="2 3">
    <name type="scientific">Melipona bicolor</name>
    <dbReference type="NCBI Taxonomy" id="60889"/>
    <lineage>
        <taxon>Eukaryota</taxon>
        <taxon>Metazoa</taxon>
        <taxon>Ecdysozoa</taxon>
        <taxon>Arthropoda</taxon>
        <taxon>Hexapoda</taxon>
        <taxon>Insecta</taxon>
        <taxon>Pterygota</taxon>
        <taxon>Neoptera</taxon>
        <taxon>Endopterygota</taxon>
        <taxon>Hymenoptera</taxon>
        <taxon>Apocrita</taxon>
        <taxon>Aculeata</taxon>
        <taxon>Apoidea</taxon>
        <taxon>Anthophila</taxon>
        <taxon>Apidae</taxon>
        <taxon>Melipona</taxon>
    </lineage>
</organism>
<dbReference type="AlphaFoldDB" id="A0AA40KEY8"/>
<reference evidence="2" key="1">
    <citation type="submission" date="2021-10" db="EMBL/GenBank/DDBJ databases">
        <title>Melipona bicolor Genome sequencing and assembly.</title>
        <authorList>
            <person name="Araujo N.S."/>
            <person name="Arias M.C."/>
        </authorList>
    </citation>
    <scope>NUCLEOTIDE SEQUENCE</scope>
    <source>
        <strain evidence="2">USP_2M_L1-L4_2017</strain>
        <tissue evidence="2">Whole body</tissue>
    </source>
</reference>
<dbReference type="EMBL" id="JAHYIQ010000047">
    <property type="protein sequence ID" value="KAK1117856.1"/>
    <property type="molecule type" value="Genomic_DNA"/>
</dbReference>
<protein>
    <submittedName>
        <fullName evidence="2">Uncharacterized protein</fullName>
    </submittedName>
</protein>
<sequence length="90" mass="10332">MEHRCLRIFLLLAVLDTTAFIAASGNQTVLARVIKEGVNNPLFELRYHDLPSVLQSLQLFTTPAEKEENKDNPRIEDEAMVILYFVHFDT</sequence>
<feature type="signal peptide" evidence="1">
    <location>
        <begin position="1"/>
        <end position="31"/>
    </location>
</feature>
<accession>A0AA40KEY8</accession>
<gene>
    <name evidence="2" type="ORF">K0M31_015528</name>
</gene>
<keyword evidence="1" id="KW-0732">Signal</keyword>
<name>A0AA40KEY8_9HYME</name>
<evidence type="ECO:0000313" key="3">
    <source>
        <dbReference type="Proteomes" id="UP001177670"/>
    </source>
</evidence>
<proteinExistence type="predicted"/>
<feature type="chain" id="PRO_5041446220" evidence="1">
    <location>
        <begin position="32"/>
        <end position="90"/>
    </location>
</feature>
<evidence type="ECO:0000256" key="1">
    <source>
        <dbReference type="SAM" id="SignalP"/>
    </source>
</evidence>
<dbReference type="Proteomes" id="UP001177670">
    <property type="component" value="Unassembled WGS sequence"/>
</dbReference>
<comment type="caution">
    <text evidence="2">The sequence shown here is derived from an EMBL/GenBank/DDBJ whole genome shotgun (WGS) entry which is preliminary data.</text>
</comment>
<keyword evidence="3" id="KW-1185">Reference proteome</keyword>